<dbReference type="GO" id="GO:0006747">
    <property type="term" value="P:FAD biosynthetic process"/>
    <property type="evidence" value="ECO:0007669"/>
    <property type="project" value="UniProtKB-UniRule"/>
</dbReference>
<dbReference type="RefSeq" id="WP_142659731.1">
    <property type="nucleotide sequence ID" value="NZ_CABFVA020000032.1"/>
</dbReference>
<comment type="pathway">
    <text evidence="2 15">Cofactor biosynthesis; FAD biosynthesis; FAD from FMN: step 1/1.</text>
</comment>
<dbReference type="NCBIfam" id="TIGR00083">
    <property type="entry name" value="ribF"/>
    <property type="match status" value="1"/>
</dbReference>
<organism evidence="17 18">
    <name type="scientific">Methylacidimicrobium tartarophylax</name>
    <dbReference type="NCBI Taxonomy" id="1041768"/>
    <lineage>
        <taxon>Bacteria</taxon>
        <taxon>Pseudomonadati</taxon>
        <taxon>Verrucomicrobiota</taxon>
        <taxon>Methylacidimicrobium</taxon>
    </lineage>
</organism>
<protein>
    <recommendedName>
        <fullName evidence="15">Riboflavin biosynthesis protein</fullName>
    </recommendedName>
    <domain>
        <recommendedName>
            <fullName evidence="15">Riboflavin kinase</fullName>
            <ecNumber evidence="15">2.7.1.26</ecNumber>
        </recommendedName>
        <alternativeName>
            <fullName evidence="15">Flavokinase</fullName>
        </alternativeName>
    </domain>
    <domain>
        <recommendedName>
            <fullName evidence="15">FMN adenylyltransferase</fullName>
            <ecNumber evidence="15">2.7.7.2</ecNumber>
        </recommendedName>
        <alternativeName>
            <fullName evidence="15">FAD pyrophosphorylase</fullName>
        </alternativeName>
        <alternativeName>
            <fullName evidence="15">FAD synthase</fullName>
        </alternativeName>
    </domain>
</protein>
<evidence type="ECO:0000256" key="15">
    <source>
        <dbReference type="PIRNR" id="PIRNR004491"/>
    </source>
</evidence>
<dbReference type="SUPFAM" id="SSF82114">
    <property type="entry name" value="Riboflavin kinase-like"/>
    <property type="match status" value="1"/>
</dbReference>
<evidence type="ECO:0000256" key="14">
    <source>
        <dbReference type="ARBA" id="ARBA00049494"/>
    </source>
</evidence>
<evidence type="ECO:0000256" key="12">
    <source>
        <dbReference type="ARBA" id="ARBA00023268"/>
    </source>
</evidence>
<sequence>MAETSRQVQASLLFEETPHPEIRHIAIGFFDGVHRGHQEVLRQLLACASNAGSCGVLTFEPHPLSVIRPEEAPPRLTTPAQKARLLAAAGPGLVLVIPFDRRLRESSPDDFLQEILRVFPNLQTIVVGKDFRFGHDAKGNVERLRELGSRKGFTTQIVPPLLEDGSRIASSRIREAIRQRKFEEAERWLGRSYAIVGKVAPGAGIGHLLGAPTANLTGITQLLPPEGVYACRARIPEERMAVANYGRRPTLGPGSAPLLEIHILDFAGELAGIEMEVDHWHFLRLERRFTSLEELRIQIAADIAEARSHFAKGP</sequence>
<keyword evidence="12" id="KW-0511">Multifunctional enzyme</keyword>
<dbReference type="InterPro" id="IPR002606">
    <property type="entry name" value="Riboflavin_kinase_bac"/>
</dbReference>
<keyword evidence="8 15" id="KW-0547">Nucleotide-binding</keyword>
<dbReference type="EC" id="2.7.1.26" evidence="15"/>
<proteinExistence type="inferred from homology"/>
<gene>
    <name evidence="17" type="primary">ribF</name>
    <name evidence="17" type="ORF">MAMT_00818</name>
</gene>
<evidence type="ECO:0000256" key="4">
    <source>
        <dbReference type="ARBA" id="ARBA00022630"/>
    </source>
</evidence>
<reference evidence="17 18" key="1">
    <citation type="submission" date="2019-09" db="EMBL/GenBank/DDBJ databases">
        <authorList>
            <person name="Cremers G."/>
        </authorList>
    </citation>
    <scope>NUCLEOTIDE SEQUENCE [LARGE SCALE GENOMIC DNA]</scope>
    <source>
        <strain evidence="17">4A</strain>
    </source>
</reference>
<evidence type="ECO:0000256" key="1">
    <source>
        <dbReference type="ARBA" id="ARBA00002121"/>
    </source>
</evidence>
<comment type="pathway">
    <text evidence="3 15">Cofactor biosynthesis; FMN biosynthesis; FMN from riboflavin (ATP route): step 1/1.</text>
</comment>
<dbReference type="PANTHER" id="PTHR22749">
    <property type="entry name" value="RIBOFLAVIN KINASE/FMN ADENYLYLTRANSFERASE"/>
    <property type="match status" value="1"/>
</dbReference>
<dbReference type="Gene3D" id="2.40.30.30">
    <property type="entry name" value="Riboflavin kinase-like"/>
    <property type="match status" value="1"/>
</dbReference>
<evidence type="ECO:0000256" key="7">
    <source>
        <dbReference type="ARBA" id="ARBA00022695"/>
    </source>
</evidence>
<dbReference type="Pfam" id="PF06574">
    <property type="entry name" value="FAD_syn"/>
    <property type="match status" value="1"/>
</dbReference>
<evidence type="ECO:0000256" key="11">
    <source>
        <dbReference type="ARBA" id="ARBA00022840"/>
    </source>
</evidence>
<evidence type="ECO:0000256" key="6">
    <source>
        <dbReference type="ARBA" id="ARBA00022679"/>
    </source>
</evidence>
<dbReference type="InterPro" id="IPR023468">
    <property type="entry name" value="Riboflavin_kinase"/>
</dbReference>
<dbReference type="InterPro" id="IPR015865">
    <property type="entry name" value="Riboflavin_kinase_bac/euk"/>
</dbReference>
<dbReference type="InterPro" id="IPR023465">
    <property type="entry name" value="Riboflavin_kinase_dom_sf"/>
</dbReference>
<dbReference type="EC" id="2.7.7.2" evidence="15"/>
<accession>A0A5E6MBY0</accession>
<dbReference type="SUPFAM" id="SSF52374">
    <property type="entry name" value="Nucleotidylyl transferase"/>
    <property type="match status" value="1"/>
</dbReference>
<dbReference type="GO" id="GO:0003919">
    <property type="term" value="F:FMN adenylyltransferase activity"/>
    <property type="evidence" value="ECO:0007669"/>
    <property type="project" value="UniProtKB-UniRule"/>
</dbReference>
<keyword evidence="6 15" id="KW-0808">Transferase</keyword>
<keyword evidence="7 15" id="KW-0548">Nucleotidyltransferase</keyword>
<dbReference type="GO" id="GO:0008531">
    <property type="term" value="F:riboflavin kinase activity"/>
    <property type="evidence" value="ECO:0007669"/>
    <property type="project" value="UniProtKB-UniRule"/>
</dbReference>
<evidence type="ECO:0000256" key="2">
    <source>
        <dbReference type="ARBA" id="ARBA00004726"/>
    </source>
</evidence>
<dbReference type="NCBIfam" id="NF004162">
    <property type="entry name" value="PRK05627.1-5"/>
    <property type="match status" value="1"/>
</dbReference>
<feature type="domain" description="Riboflavin kinase" evidence="16">
    <location>
        <begin position="188"/>
        <end position="311"/>
    </location>
</feature>
<keyword evidence="10 15" id="KW-0274">FAD</keyword>
<dbReference type="PIRSF" id="PIRSF004491">
    <property type="entry name" value="FAD_Synth"/>
    <property type="match status" value="1"/>
</dbReference>
<comment type="similarity">
    <text evidence="15">Belongs to the ribF family.</text>
</comment>
<evidence type="ECO:0000256" key="5">
    <source>
        <dbReference type="ARBA" id="ARBA00022643"/>
    </source>
</evidence>
<dbReference type="SMART" id="SM00904">
    <property type="entry name" value="Flavokinase"/>
    <property type="match status" value="1"/>
</dbReference>
<keyword evidence="18" id="KW-1185">Reference proteome</keyword>
<dbReference type="InterPro" id="IPR014729">
    <property type="entry name" value="Rossmann-like_a/b/a_fold"/>
</dbReference>
<evidence type="ECO:0000256" key="9">
    <source>
        <dbReference type="ARBA" id="ARBA00022777"/>
    </source>
</evidence>
<dbReference type="UniPathway" id="UPA00276">
    <property type="reaction ID" value="UER00406"/>
</dbReference>
<keyword evidence="5 15" id="KW-0288">FMN</keyword>
<comment type="catalytic activity">
    <reaction evidence="14 15">
        <text>FMN + ATP + H(+) = FAD + diphosphate</text>
        <dbReference type="Rhea" id="RHEA:17237"/>
        <dbReference type="ChEBI" id="CHEBI:15378"/>
        <dbReference type="ChEBI" id="CHEBI:30616"/>
        <dbReference type="ChEBI" id="CHEBI:33019"/>
        <dbReference type="ChEBI" id="CHEBI:57692"/>
        <dbReference type="ChEBI" id="CHEBI:58210"/>
        <dbReference type="EC" id="2.7.7.2"/>
    </reaction>
</comment>
<evidence type="ECO:0000256" key="10">
    <source>
        <dbReference type="ARBA" id="ARBA00022827"/>
    </source>
</evidence>
<dbReference type="UniPathway" id="UPA00277">
    <property type="reaction ID" value="UER00407"/>
</dbReference>
<comment type="catalytic activity">
    <reaction evidence="13 15">
        <text>riboflavin + ATP = FMN + ADP + H(+)</text>
        <dbReference type="Rhea" id="RHEA:14357"/>
        <dbReference type="ChEBI" id="CHEBI:15378"/>
        <dbReference type="ChEBI" id="CHEBI:30616"/>
        <dbReference type="ChEBI" id="CHEBI:57986"/>
        <dbReference type="ChEBI" id="CHEBI:58210"/>
        <dbReference type="ChEBI" id="CHEBI:456216"/>
        <dbReference type="EC" id="2.7.1.26"/>
    </reaction>
</comment>
<evidence type="ECO:0000313" key="17">
    <source>
        <dbReference type="EMBL" id="VVM05835.1"/>
    </source>
</evidence>
<keyword evidence="11 15" id="KW-0067">ATP-binding</keyword>
<dbReference type="FunFam" id="3.40.50.620:FF:000021">
    <property type="entry name" value="Riboflavin biosynthesis protein"/>
    <property type="match status" value="1"/>
</dbReference>
<evidence type="ECO:0000313" key="18">
    <source>
        <dbReference type="Proteomes" id="UP000334923"/>
    </source>
</evidence>
<evidence type="ECO:0000256" key="3">
    <source>
        <dbReference type="ARBA" id="ARBA00005201"/>
    </source>
</evidence>
<dbReference type="Gene3D" id="3.40.50.620">
    <property type="entry name" value="HUPs"/>
    <property type="match status" value="1"/>
</dbReference>
<keyword evidence="9 15" id="KW-0418">Kinase</keyword>
<dbReference type="CDD" id="cd02064">
    <property type="entry name" value="FAD_synthetase_N"/>
    <property type="match status" value="1"/>
</dbReference>
<evidence type="ECO:0000256" key="8">
    <source>
        <dbReference type="ARBA" id="ARBA00022741"/>
    </source>
</evidence>
<dbReference type="Proteomes" id="UP000334923">
    <property type="component" value="Unassembled WGS sequence"/>
</dbReference>
<keyword evidence="4 15" id="KW-0285">Flavoprotein</keyword>
<dbReference type="Pfam" id="PF01687">
    <property type="entry name" value="Flavokinase"/>
    <property type="match status" value="1"/>
</dbReference>
<dbReference type="PANTHER" id="PTHR22749:SF6">
    <property type="entry name" value="RIBOFLAVIN KINASE"/>
    <property type="match status" value="1"/>
</dbReference>
<dbReference type="InterPro" id="IPR015864">
    <property type="entry name" value="FAD_synthase"/>
</dbReference>
<dbReference type="AlphaFoldDB" id="A0A5E6MBY0"/>
<dbReference type="GO" id="GO:0005524">
    <property type="term" value="F:ATP binding"/>
    <property type="evidence" value="ECO:0007669"/>
    <property type="project" value="UniProtKB-UniRule"/>
</dbReference>
<dbReference type="EMBL" id="CABFVA020000032">
    <property type="protein sequence ID" value="VVM05835.1"/>
    <property type="molecule type" value="Genomic_DNA"/>
</dbReference>
<comment type="function">
    <text evidence="1">Catalyzes the phosphorylation of riboflavin to FMN followed by the adenylation of FMN to FAD.</text>
</comment>
<name>A0A5E6MBY0_9BACT</name>
<dbReference type="GO" id="GO:0009231">
    <property type="term" value="P:riboflavin biosynthetic process"/>
    <property type="evidence" value="ECO:0007669"/>
    <property type="project" value="InterPro"/>
</dbReference>
<evidence type="ECO:0000256" key="13">
    <source>
        <dbReference type="ARBA" id="ARBA00047880"/>
    </source>
</evidence>
<evidence type="ECO:0000259" key="16">
    <source>
        <dbReference type="SMART" id="SM00904"/>
    </source>
</evidence>
<dbReference type="OrthoDB" id="9803667at2"/>
<dbReference type="GO" id="GO:0009398">
    <property type="term" value="P:FMN biosynthetic process"/>
    <property type="evidence" value="ECO:0007669"/>
    <property type="project" value="UniProtKB-UniRule"/>
</dbReference>